<keyword evidence="8" id="KW-0732">Signal</keyword>
<evidence type="ECO:0000256" key="1">
    <source>
        <dbReference type="ARBA" id="ARBA00004442"/>
    </source>
</evidence>
<feature type="signal peptide" evidence="8">
    <location>
        <begin position="1"/>
        <end position="19"/>
    </location>
</feature>
<dbReference type="AlphaFoldDB" id="A0A4R6NAS3"/>
<keyword evidence="3" id="KW-0813">Transport</keyword>
<dbReference type="Pfam" id="PF02321">
    <property type="entry name" value="OEP"/>
    <property type="match status" value="1"/>
</dbReference>
<dbReference type="InterPro" id="IPR051906">
    <property type="entry name" value="TolC-like"/>
</dbReference>
<evidence type="ECO:0000256" key="4">
    <source>
        <dbReference type="ARBA" id="ARBA00022452"/>
    </source>
</evidence>
<comment type="similarity">
    <text evidence="2">Belongs to the outer membrane factor (OMF) (TC 1.B.17) family.</text>
</comment>
<dbReference type="InterPro" id="IPR003423">
    <property type="entry name" value="OMP_efflux"/>
</dbReference>
<evidence type="ECO:0000313" key="10">
    <source>
        <dbReference type="Proteomes" id="UP000295357"/>
    </source>
</evidence>
<organism evidence="9 10">
    <name type="scientific">Roseateles asaccharophilus</name>
    <dbReference type="NCBI Taxonomy" id="582607"/>
    <lineage>
        <taxon>Bacteria</taxon>
        <taxon>Pseudomonadati</taxon>
        <taxon>Pseudomonadota</taxon>
        <taxon>Betaproteobacteria</taxon>
        <taxon>Burkholderiales</taxon>
        <taxon>Sphaerotilaceae</taxon>
        <taxon>Roseateles</taxon>
    </lineage>
</organism>
<protein>
    <submittedName>
        <fullName evidence="9">Outer membrane protein TolC</fullName>
    </submittedName>
</protein>
<keyword evidence="5" id="KW-0812">Transmembrane</keyword>
<keyword evidence="7" id="KW-0998">Cell outer membrane</keyword>
<comment type="subcellular location">
    <subcellularLocation>
        <location evidence="1">Cell outer membrane</location>
    </subcellularLocation>
</comment>
<dbReference type="GO" id="GO:0009279">
    <property type="term" value="C:cell outer membrane"/>
    <property type="evidence" value="ECO:0007669"/>
    <property type="project" value="UniProtKB-SubCell"/>
</dbReference>
<sequence length="461" mass="49419">MHRLLISLLGALSLAPALAQPVSLSWDEAAAQLRQGSDRLAAARAQLEQREAQAEGIRHLGGPSVSVLAAAYRYQASLDLDLDPLKSRLDQVLGNLLPPSIGAILPPLPQLPHSYTLERSKSGQLAMLSGIWPIYMGGAADAARGLVQAQGQEARADLGASEEEALAQLAQRYFLTQLAARAAALREAAADTIAQHDAAAEKLLKAGLASPLERLQAQAALADARQQARKARSDAELAASALAHSLRLPGGVRPSSPLALSSQPLAPLGDFIQQALQQHPGLAKVAAKKSQAEQLREASKAINRPQLFAFGQRQIGERGDWVAGVGLRINLWDSLDHQALERGHARQIAQAQASDAQARSDIALLVEQQWRATEAARERYQAMAAQEALGQELLRLRQAALRQGSGTALELIDAELNLAKLRTERAQLAYDYLMSLTQLLAASGQIGRLGEYLARADLRLE</sequence>
<dbReference type="GO" id="GO:0015562">
    <property type="term" value="F:efflux transmembrane transporter activity"/>
    <property type="evidence" value="ECO:0007669"/>
    <property type="project" value="InterPro"/>
</dbReference>
<dbReference type="GO" id="GO:0015288">
    <property type="term" value="F:porin activity"/>
    <property type="evidence" value="ECO:0007669"/>
    <property type="project" value="TreeGrafter"/>
</dbReference>
<gene>
    <name evidence="9" type="ORF">DFR39_101343</name>
</gene>
<keyword evidence="10" id="KW-1185">Reference proteome</keyword>
<keyword evidence="6" id="KW-0472">Membrane</keyword>
<proteinExistence type="inferred from homology"/>
<dbReference type="EMBL" id="SNXE01000001">
    <property type="protein sequence ID" value="TDP12869.1"/>
    <property type="molecule type" value="Genomic_DNA"/>
</dbReference>
<evidence type="ECO:0000313" key="9">
    <source>
        <dbReference type="EMBL" id="TDP12869.1"/>
    </source>
</evidence>
<evidence type="ECO:0000256" key="6">
    <source>
        <dbReference type="ARBA" id="ARBA00023136"/>
    </source>
</evidence>
<name>A0A4R6NAS3_9BURK</name>
<dbReference type="Gene3D" id="1.20.1600.10">
    <property type="entry name" value="Outer membrane efflux proteins (OEP)"/>
    <property type="match status" value="1"/>
</dbReference>
<dbReference type="GO" id="GO:1990281">
    <property type="term" value="C:efflux pump complex"/>
    <property type="evidence" value="ECO:0007669"/>
    <property type="project" value="TreeGrafter"/>
</dbReference>
<comment type="caution">
    <text evidence="9">The sequence shown here is derived from an EMBL/GenBank/DDBJ whole genome shotgun (WGS) entry which is preliminary data.</text>
</comment>
<accession>A0A4R6NAS3</accession>
<evidence type="ECO:0000256" key="5">
    <source>
        <dbReference type="ARBA" id="ARBA00022692"/>
    </source>
</evidence>
<reference evidence="9 10" key="1">
    <citation type="submission" date="2019-03" db="EMBL/GenBank/DDBJ databases">
        <title>Genomic Encyclopedia of Type Strains, Phase IV (KMG-IV): sequencing the most valuable type-strain genomes for metagenomic binning, comparative biology and taxonomic classification.</title>
        <authorList>
            <person name="Goeker M."/>
        </authorList>
    </citation>
    <scope>NUCLEOTIDE SEQUENCE [LARGE SCALE GENOMIC DNA]</scope>
    <source>
        <strain evidence="9 10">DSM 25082</strain>
    </source>
</reference>
<evidence type="ECO:0000256" key="3">
    <source>
        <dbReference type="ARBA" id="ARBA00022448"/>
    </source>
</evidence>
<dbReference type="RefSeq" id="WP_246030642.1">
    <property type="nucleotide sequence ID" value="NZ_JAUFPJ010000015.1"/>
</dbReference>
<dbReference type="Proteomes" id="UP000295357">
    <property type="component" value="Unassembled WGS sequence"/>
</dbReference>
<dbReference type="PANTHER" id="PTHR30026:SF5">
    <property type="entry name" value="ABC-TYPE EFFLUX SYSTEM SECRETIN COMPONENT"/>
    <property type="match status" value="1"/>
</dbReference>
<evidence type="ECO:0000256" key="7">
    <source>
        <dbReference type="ARBA" id="ARBA00023237"/>
    </source>
</evidence>
<dbReference type="PANTHER" id="PTHR30026">
    <property type="entry name" value="OUTER MEMBRANE PROTEIN TOLC"/>
    <property type="match status" value="1"/>
</dbReference>
<keyword evidence="4" id="KW-1134">Transmembrane beta strand</keyword>
<evidence type="ECO:0000256" key="8">
    <source>
        <dbReference type="SAM" id="SignalP"/>
    </source>
</evidence>
<evidence type="ECO:0000256" key="2">
    <source>
        <dbReference type="ARBA" id="ARBA00007613"/>
    </source>
</evidence>
<dbReference type="SUPFAM" id="SSF56954">
    <property type="entry name" value="Outer membrane efflux proteins (OEP)"/>
    <property type="match status" value="1"/>
</dbReference>
<feature type="chain" id="PRO_5020391378" evidence="8">
    <location>
        <begin position="20"/>
        <end position="461"/>
    </location>
</feature>